<dbReference type="Gene3D" id="1.10.12.10">
    <property type="entry name" value="Lyase 2-enoyl-coa Hydratase, Chain A, domain 2"/>
    <property type="match status" value="1"/>
</dbReference>
<evidence type="ECO:0000313" key="5">
    <source>
        <dbReference type="Proteomes" id="UP000199632"/>
    </source>
</evidence>
<dbReference type="PANTHER" id="PTHR11941">
    <property type="entry name" value="ENOYL-COA HYDRATASE-RELATED"/>
    <property type="match status" value="1"/>
</dbReference>
<dbReference type="Pfam" id="PF00378">
    <property type="entry name" value="ECH_1"/>
    <property type="match status" value="1"/>
</dbReference>
<evidence type="ECO:0000313" key="4">
    <source>
        <dbReference type="EMBL" id="SDZ20654.1"/>
    </source>
</evidence>
<evidence type="ECO:0000256" key="1">
    <source>
        <dbReference type="ARBA" id="ARBA00005254"/>
    </source>
</evidence>
<comment type="similarity">
    <text evidence="1 3">Belongs to the enoyl-CoA hydratase/isomerase family.</text>
</comment>
<dbReference type="Proteomes" id="UP000199632">
    <property type="component" value="Unassembled WGS sequence"/>
</dbReference>
<dbReference type="PANTHER" id="PTHR11941:SF127">
    <property type="entry name" value="ENOYL-COA HYDRATASE ECHA18 (ENOYL HYDRASE) (UNSATURATED ACYL-COA HYDRATASE) (CROTONASE)-RELATED"/>
    <property type="match status" value="1"/>
</dbReference>
<gene>
    <name evidence="4" type="ORF">SAMN05421684_3467</name>
</gene>
<dbReference type="SUPFAM" id="SSF52096">
    <property type="entry name" value="ClpP/crotonase"/>
    <property type="match status" value="1"/>
</dbReference>
<dbReference type="InterPro" id="IPR001753">
    <property type="entry name" value="Enoyl-CoA_hydra/iso"/>
</dbReference>
<dbReference type="PROSITE" id="PS00166">
    <property type="entry name" value="ENOYL_COA_HYDRATASE"/>
    <property type="match status" value="1"/>
</dbReference>
<keyword evidence="5" id="KW-1185">Reference proteome</keyword>
<protein>
    <submittedName>
        <fullName evidence="4">Enoyl-CoA hydratase/carnithine racemase</fullName>
    </submittedName>
</protein>
<proteinExistence type="inferred from homology"/>
<dbReference type="InterPro" id="IPR014748">
    <property type="entry name" value="Enoyl-CoA_hydra_C"/>
</dbReference>
<dbReference type="RefSeq" id="WP_090793076.1">
    <property type="nucleotide sequence ID" value="NZ_BOND01000008.1"/>
</dbReference>
<organism evidence="4 5">
    <name type="scientific">Asanoa ishikariensis</name>
    <dbReference type="NCBI Taxonomy" id="137265"/>
    <lineage>
        <taxon>Bacteria</taxon>
        <taxon>Bacillati</taxon>
        <taxon>Actinomycetota</taxon>
        <taxon>Actinomycetes</taxon>
        <taxon>Micromonosporales</taxon>
        <taxon>Micromonosporaceae</taxon>
        <taxon>Asanoa</taxon>
    </lineage>
</organism>
<sequence length="254" mass="26944">MKDEGTVELTVTGHTATITIGNPRRRNALTPAMWHRLPELLERAAAEPAVRALVLTGAGDTFSAGADLTGVGDLVGADSPPTRAEERLAAFPMPTIARVRGHCVGGGCQLAVACDLRIAAEDARFAVPPARLGIAYPGPTTRRLLGLVGPARAKWLLFTADQIDAFRAAAIGLVDEVVAADDLDAHVSRLVDTIAERSRLSIAAAKETIDLAVAGRPSAERDAYWQAEMLRAGDVVEGAAAFLERRRANFSWHP</sequence>
<dbReference type="CDD" id="cd06558">
    <property type="entry name" value="crotonase-like"/>
    <property type="match status" value="1"/>
</dbReference>
<name>A0A1H3R4D1_9ACTN</name>
<keyword evidence="2" id="KW-0456">Lyase</keyword>
<dbReference type="GO" id="GO:0006635">
    <property type="term" value="P:fatty acid beta-oxidation"/>
    <property type="evidence" value="ECO:0007669"/>
    <property type="project" value="TreeGrafter"/>
</dbReference>
<evidence type="ECO:0000256" key="3">
    <source>
        <dbReference type="RuleBase" id="RU003707"/>
    </source>
</evidence>
<dbReference type="InterPro" id="IPR029045">
    <property type="entry name" value="ClpP/crotonase-like_dom_sf"/>
</dbReference>
<dbReference type="Gene3D" id="3.90.226.10">
    <property type="entry name" value="2-enoyl-CoA Hydratase, Chain A, domain 1"/>
    <property type="match status" value="1"/>
</dbReference>
<dbReference type="InterPro" id="IPR018376">
    <property type="entry name" value="Enoyl-CoA_hyd/isom_CS"/>
</dbReference>
<evidence type="ECO:0000256" key="2">
    <source>
        <dbReference type="ARBA" id="ARBA00023239"/>
    </source>
</evidence>
<dbReference type="OrthoDB" id="4608673at2"/>
<accession>A0A1H3R4D1</accession>
<dbReference type="GO" id="GO:0016829">
    <property type="term" value="F:lyase activity"/>
    <property type="evidence" value="ECO:0007669"/>
    <property type="project" value="UniProtKB-KW"/>
</dbReference>
<dbReference type="EMBL" id="FNQB01000002">
    <property type="protein sequence ID" value="SDZ20654.1"/>
    <property type="molecule type" value="Genomic_DNA"/>
</dbReference>
<dbReference type="STRING" id="137265.SAMN05421684_3467"/>
<dbReference type="AlphaFoldDB" id="A0A1H3R4D1"/>
<reference evidence="5" key="1">
    <citation type="submission" date="2016-10" db="EMBL/GenBank/DDBJ databases">
        <authorList>
            <person name="Varghese N."/>
            <person name="Submissions S."/>
        </authorList>
    </citation>
    <scope>NUCLEOTIDE SEQUENCE [LARGE SCALE GENOMIC DNA]</scope>
    <source>
        <strain evidence="5">DSM 44718</strain>
    </source>
</reference>